<evidence type="ECO:0000313" key="1">
    <source>
        <dbReference type="EMBL" id="MBX42622.1"/>
    </source>
</evidence>
<name>A0A2P2NJF4_RHIMU</name>
<reference evidence="1" key="1">
    <citation type="submission" date="2018-02" db="EMBL/GenBank/DDBJ databases">
        <title>Rhizophora mucronata_Transcriptome.</title>
        <authorList>
            <person name="Meera S.P."/>
            <person name="Sreeshan A."/>
            <person name="Augustine A."/>
        </authorList>
    </citation>
    <scope>NUCLEOTIDE SEQUENCE</scope>
    <source>
        <tissue evidence="1">Leaf</tissue>
    </source>
</reference>
<dbReference type="AlphaFoldDB" id="A0A2P2NJF4"/>
<organism evidence="1">
    <name type="scientific">Rhizophora mucronata</name>
    <name type="common">Asiatic mangrove</name>
    <dbReference type="NCBI Taxonomy" id="61149"/>
    <lineage>
        <taxon>Eukaryota</taxon>
        <taxon>Viridiplantae</taxon>
        <taxon>Streptophyta</taxon>
        <taxon>Embryophyta</taxon>
        <taxon>Tracheophyta</taxon>
        <taxon>Spermatophyta</taxon>
        <taxon>Magnoliopsida</taxon>
        <taxon>eudicotyledons</taxon>
        <taxon>Gunneridae</taxon>
        <taxon>Pentapetalae</taxon>
        <taxon>rosids</taxon>
        <taxon>fabids</taxon>
        <taxon>Malpighiales</taxon>
        <taxon>Rhizophoraceae</taxon>
        <taxon>Rhizophora</taxon>
    </lineage>
</organism>
<protein>
    <submittedName>
        <fullName evidence="1">Uncharacterized protein</fullName>
    </submittedName>
</protein>
<accession>A0A2P2NJF4</accession>
<proteinExistence type="predicted"/>
<sequence length="68" mass="8078">MTLSNDNQLITRFRFSTLTWLHNFPLLSQLLPETIQLYQMWNSRNCNIENVAVSASLVHFPLFHLCWL</sequence>
<dbReference type="EMBL" id="GGEC01062138">
    <property type="protein sequence ID" value="MBX42622.1"/>
    <property type="molecule type" value="Transcribed_RNA"/>
</dbReference>